<gene>
    <name evidence="4" type="ORF">CLV93_105233</name>
    <name evidence="3" type="ORF">JCM18694_15920</name>
</gene>
<evidence type="ECO:0000256" key="1">
    <source>
        <dbReference type="PIRSR" id="PIRSR016487-1"/>
    </source>
</evidence>
<dbReference type="Proteomes" id="UP000396862">
    <property type="component" value="Unassembled WGS sequence"/>
</dbReference>
<dbReference type="EMBL" id="BLAU01000001">
    <property type="protein sequence ID" value="GET21346.1"/>
    <property type="molecule type" value="Genomic_DNA"/>
</dbReference>
<evidence type="ECO:0000313" key="5">
    <source>
        <dbReference type="Proteomes" id="UP000240621"/>
    </source>
</evidence>
<evidence type="ECO:0000313" key="4">
    <source>
        <dbReference type="EMBL" id="PSK82839.1"/>
    </source>
</evidence>
<keyword evidence="6" id="KW-1185">Reference proteome</keyword>
<feature type="active site" description="Proton acceptor" evidence="1">
    <location>
        <position position="29"/>
    </location>
</feature>
<dbReference type="InterPro" id="IPR033469">
    <property type="entry name" value="CYTH-like_dom_sf"/>
</dbReference>
<dbReference type="InterPro" id="IPR012042">
    <property type="entry name" value="NeuTTM/CthTTM-like"/>
</dbReference>
<dbReference type="SUPFAM" id="SSF55154">
    <property type="entry name" value="CYTH-like phosphatases"/>
    <property type="match status" value="1"/>
</dbReference>
<dbReference type="PANTHER" id="PTHR40114:SF1">
    <property type="entry name" value="SLR0698 PROTEIN"/>
    <property type="match status" value="1"/>
</dbReference>
<evidence type="ECO:0000313" key="6">
    <source>
        <dbReference type="Proteomes" id="UP000396862"/>
    </source>
</evidence>
<dbReference type="Pfam" id="PF01928">
    <property type="entry name" value="CYTH"/>
    <property type="match status" value="1"/>
</dbReference>
<proteinExistence type="predicted"/>
<protein>
    <submittedName>
        <fullName evidence="4">CYTH domain-containing protein</fullName>
    </submittedName>
</protein>
<dbReference type="PROSITE" id="PS51707">
    <property type="entry name" value="CYTH"/>
    <property type="match status" value="1"/>
</dbReference>
<dbReference type="CDD" id="cd07891">
    <property type="entry name" value="CYTH-like_CthTTM-like_1"/>
    <property type="match status" value="1"/>
</dbReference>
<comment type="caution">
    <text evidence="4">The sequence shown here is derived from an EMBL/GenBank/DDBJ whole genome shotgun (WGS) entry which is preliminary data.</text>
</comment>
<accession>A0A2P8CD34</accession>
<dbReference type="OrthoDB" id="9805588at2"/>
<dbReference type="RefSeq" id="WP_106542427.1">
    <property type="nucleotide sequence ID" value="NZ_BLAU01000001.1"/>
</dbReference>
<sequence length="153" mass="17908">MAQETERKFLVTNEDWRIMAPPVHYIQGYLTIDPERTIRIRIAGNRGYLTIKGKVESFTRPEFEYEIPVSDARELMNLSVTQPVEKFRSKIPFEGKIWEVDEFIGANEGLIMAEIELESEDEDFMLPPWIGEEVTGDPHYFNSYLAKNPFSEW</sequence>
<evidence type="ECO:0000313" key="3">
    <source>
        <dbReference type="EMBL" id="GET21346.1"/>
    </source>
</evidence>
<name>A0A2P8CD34_9BACT</name>
<dbReference type="PANTHER" id="PTHR40114">
    <property type="entry name" value="SLR0698 PROTEIN"/>
    <property type="match status" value="1"/>
</dbReference>
<dbReference type="PIRSF" id="PIRSF016487">
    <property type="entry name" value="CYTH_UCP016487"/>
    <property type="match status" value="1"/>
</dbReference>
<dbReference type="Proteomes" id="UP000240621">
    <property type="component" value="Unassembled WGS sequence"/>
</dbReference>
<dbReference type="EMBL" id="PYGC01000005">
    <property type="protein sequence ID" value="PSK82839.1"/>
    <property type="molecule type" value="Genomic_DNA"/>
</dbReference>
<dbReference type="SMART" id="SM01118">
    <property type="entry name" value="CYTH"/>
    <property type="match status" value="1"/>
</dbReference>
<organism evidence="4 5">
    <name type="scientific">Prolixibacter denitrificans</name>
    <dbReference type="NCBI Taxonomy" id="1541063"/>
    <lineage>
        <taxon>Bacteria</taxon>
        <taxon>Pseudomonadati</taxon>
        <taxon>Bacteroidota</taxon>
        <taxon>Bacteroidia</taxon>
        <taxon>Marinilabiliales</taxon>
        <taxon>Prolixibacteraceae</taxon>
        <taxon>Prolixibacter</taxon>
    </lineage>
</organism>
<evidence type="ECO:0000259" key="2">
    <source>
        <dbReference type="PROSITE" id="PS51707"/>
    </source>
</evidence>
<dbReference type="InterPro" id="IPR023577">
    <property type="entry name" value="CYTH_domain"/>
</dbReference>
<feature type="domain" description="CYTH" evidence="2">
    <location>
        <begin position="2"/>
        <end position="147"/>
    </location>
</feature>
<reference evidence="3 6" key="2">
    <citation type="submission" date="2019-10" db="EMBL/GenBank/DDBJ databases">
        <title>Prolixibacter strains distinguished by the presence of nitrate reductase genes were adept at nitrate-dependent anaerobic corrosion of metallic iron and carbon steel.</title>
        <authorList>
            <person name="Iino T."/>
            <person name="Shono N."/>
            <person name="Ito K."/>
            <person name="Nakamura R."/>
            <person name="Sueoka K."/>
            <person name="Harayama S."/>
            <person name="Ohkuma M."/>
        </authorList>
    </citation>
    <scope>NUCLEOTIDE SEQUENCE [LARGE SCALE GENOMIC DNA]</scope>
    <source>
        <strain evidence="3 6">MIC1-1</strain>
    </source>
</reference>
<dbReference type="Gene3D" id="2.40.320.10">
    <property type="entry name" value="Hypothetical Protein Pfu-838710-001"/>
    <property type="match status" value="1"/>
</dbReference>
<reference evidence="4 5" key="1">
    <citation type="submission" date="2018-03" db="EMBL/GenBank/DDBJ databases">
        <title>Genomic Encyclopedia of Archaeal and Bacterial Type Strains, Phase II (KMG-II): from individual species to whole genera.</title>
        <authorList>
            <person name="Goeker M."/>
        </authorList>
    </citation>
    <scope>NUCLEOTIDE SEQUENCE [LARGE SCALE GENOMIC DNA]</scope>
    <source>
        <strain evidence="4 5">DSM 27267</strain>
    </source>
</reference>
<dbReference type="AlphaFoldDB" id="A0A2P8CD34"/>